<dbReference type="EMBL" id="JAQIZT010000012">
    <property type="protein sequence ID" value="KAJ6978244.1"/>
    <property type="molecule type" value="Genomic_DNA"/>
</dbReference>
<evidence type="ECO:0000313" key="1">
    <source>
        <dbReference type="EMBL" id="KAJ6978244.1"/>
    </source>
</evidence>
<dbReference type="AlphaFoldDB" id="A0AAD6M3J8"/>
<name>A0AAD6M3J8_9ROSI</name>
<keyword evidence="2" id="KW-1185">Reference proteome</keyword>
<protein>
    <submittedName>
        <fullName evidence="1">Uncharacterized protein</fullName>
    </submittedName>
</protein>
<dbReference type="Proteomes" id="UP001164929">
    <property type="component" value="Chromosome 12"/>
</dbReference>
<evidence type="ECO:0000313" key="2">
    <source>
        <dbReference type="Proteomes" id="UP001164929"/>
    </source>
</evidence>
<comment type="caution">
    <text evidence="1">The sequence shown here is derived from an EMBL/GenBank/DDBJ whole genome shotgun (WGS) entry which is preliminary data.</text>
</comment>
<gene>
    <name evidence="1" type="ORF">NC653_029974</name>
</gene>
<organism evidence="1 2">
    <name type="scientific">Populus alba x Populus x berolinensis</name>
    <dbReference type="NCBI Taxonomy" id="444605"/>
    <lineage>
        <taxon>Eukaryota</taxon>
        <taxon>Viridiplantae</taxon>
        <taxon>Streptophyta</taxon>
        <taxon>Embryophyta</taxon>
        <taxon>Tracheophyta</taxon>
        <taxon>Spermatophyta</taxon>
        <taxon>Magnoliopsida</taxon>
        <taxon>eudicotyledons</taxon>
        <taxon>Gunneridae</taxon>
        <taxon>Pentapetalae</taxon>
        <taxon>rosids</taxon>
        <taxon>fabids</taxon>
        <taxon>Malpighiales</taxon>
        <taxon>Salicaceae</taxon>
        <taxon>Saliceae</taxon>
        <taxon>Populus</taxon>
    </lineage>
</organism>
<accession>A0AAD6M3J8</accession>
<proteinExistence type="predicted"/>
<sequence length="100" mass="10823">MDSSEVSCNSLGRFSSGLFVESTNLPSDTEPSDQSVLVLQCKWFFGVMPSTAPFGGIESCLSVDLKLEFPPMDVLKLLSCSDKTMSGSWSCEICQGIDQL</sequence>
<reference evidence="1" key="1">
    <citation type="journal article" date="2023" name="Mol. Ecol. Resour.">
        <title>Chromosome-level genome assembly of a triploid poplar Populus alba 'Berolinensis'.</title>
        <authorList>
            <person name="Chen S."/>
            <person name="Yu Y."/>
            <person name="Wang X."/>
            <person name="Wang S."/>
            <person name="Zhang T."/>
            <person name="Zhou Y."/>
            <person name="He R."/>
            <person name="Meng N."/>
            <person name="Wang Y."/>
            <person name="Liu W."/>
            <person name="Liu Z."/>
            <person name="Liu J."/>
            <person name="Guo Q."/>
            <person name="Huang H."/>
            <person name="Sederoff R.R."/>
            <person name="Wang G."/>
            <person name="Qu G."/>
            <person name="Chen S."/>
        </authorList>
    </citation>
    <scope>NUCLEOTIDE SEQUENCE</scope>
    <source>
        <strain evidence="1">SC-2020</strain>
    </source>
</reference>